<sequence length="380" mass="44277">MTERLANYKNIDDILISLNDMPLSQSTQTTLKQKQKYINKKCNECNKRRKTFEDHQICRLCYKSKAVFKSSGSLDDFIKYTQINNAKNSGKMEFIPYDQFKDIEFIAEGGFSKIYKATWTDGPINWYQTQQNIYEISRTNNCIVVLKKLVDSKDNEFKVLNELKIFYQLPSKIFVCDYFGVTQDPVTEDMVIVMPYYNSGDLIRYINNDFYNISWYKKLNELLIYDGLRPPIVTNAPEGYIELMKECWHSDSEKRPKAAELSDKIRKIWKNEDKSSKNKNSTKIMESSAIGPVTIDTPGAIYKSRPLSKMIHSVMSLRSSRSESINLETDKRKFQSLIDDYNGQSIKGKKLRENVDYLTNEIEFDINVDCNQCKSHNKGK</sequence>
<evidence type="ECO:0000256" key="2">
    <source>
        <dbReference type="ARBA" id="ARBA00022741"/>
    </source>
</evidence>
<evidence type="ECO:0000256" key="3">
    <source>
        <dbReference type="ARBA" id="ARBA00022777"/>
    </source>
</evidence>
<comment type="caution">
    <text evidence="6">The sequence shown here is derived from an EMBL/GenBank/DDBJ whole genome shotgun (WGS) entry which is preliminary data.</text>
</comment>
<evidence type="ECO:0000256" key="1">
    <source>
        <dbReference type="ARBA" id="ARBA00022679"/>
    </source>
</evidence>
<evidence type="ECO:0000313" key="7">
    <source>
        <dbReference type="Proteomes" id="UP000247702"/>
    </source>
</evidence>
<dbReference type="AlphaFoldDB" id="A0A2Z6R7T6"/>
<feature type="domain" description="Protein kinase" evidence="5">
    <location>
        <begin position="100"/>
        <end position="380"/>
    </location>
</feature>
<name>A0A2Z6R7T6_9GLOM</name>
<dbReference type="InterPro" id="IPR011009">
    <property type="entry name" value="Kinase-like_dom_sf"/>
</dbReference>
<keyword evidence="4" id="KW-0067">ATP-binding</keyword>
<reference evidence="6 7" key="1">
    <citation type="submission" date="2017-11" db="EMBL/GenBank/DDBJ databases">
        <title>The genome of Rhizophagus clarus HR1 reveals common genetic basis of auxotrophy among arbuscular mycorrhizal fungi.</title>
        <authorList>
            <person name="Kobayashi Y."/>
        </authorList>
    </citation>
    <scope>NUCLEOTIDE SEQUENCE [LARGE SCALE GENOMIC DNA]</scope>
    <source>
        <strain evidence="6 7">HR1</strain>
    </source>
</reference>
<keyword evidence="2" id="KW-0547">Nucleotide-binding</keyword>
<dbReference type="SUPFAM" id="SSF56112">
    <property type="entry name" value="Protein kinase-like (PK-like)"/>
    <property type="match status" value="1"/>
</dbReference>
<proteinExistence type="predicted"/>
<dbReference type="GO" id="GO:0005524">
    <property type="term" value="F:ATP binding"/>
    <property type="evidence" value="ECO:0007669"/>
    <property type="project" value="UniProtKB-KW"/>
</dbReference>
<dbReference type="GO" id="GO:0004674">
    <property type="term" value="F:protein serine/threonine kinase activity"/>
    <property type="evidence" value="ECO:0007669"/>
    <property type="project" value="TreeGrafter"/>
</dbReference>
<dbReference type="InterPro" id="IPR051681">
    <property type="entry name" value="Ser/Thr_Kinases-Pseudokinases"/>
</dbReference>
<dbReference type="InterPro" id="IPR001245">
    <property type="entry name" value="Ser-Thr/Tyr_kinase_cat_dom"/>
</dbReference>
<organism evidence="6 7">
    <name type="scientific">Rhizophagus clarus</name>
    <dbReference type="NCBI Taxonomy" id="94130"/>
    <lineage>
        <taxon>Eukaryota</taxon>
        <taxon>Fungi</taxon>
        <taxon>Fungi incertae sedis</taxon>
        <taxon>Mucoromycota</taxon>
        <taxon>Glomeromycotina</taxon>
        <taxon>Glomeromycetes</taxon>
        <taxon>Glomerales</taxon>
        <taxon>Glomeraceae</taxon>
        <taxon>Rhizophagus</taxon>
    </lineage>
</organism>
<keyword evidence="1" id="KW-0808">Transferase</keyword>
<dbReference type="PANTHER" id="PTHR44329">
    <property type="entry name" value="SERINE/THREONINE-PROTEIN KINASE TNNI3K-RELATED"/>
    <property type="match status" value="1"/>
</dbReference>
<dbReference type="PANTHER" id="PTHR44329:SF288">
    <property type="entry name" value="MITOGEN-ACTIVATED PROTEIN KINASE KINASE KINASE 20"/>
    <property type="match status" value="1"/>
</dbReference>
<dbReference type="InterPro" id="IPR000719">
    <property type="entry name" value="Prot_kinase_dom"/>
</dbReference>
<protein>
    <recommendedName>
        <fullName evidence="5">Protein kinase domain-containing protein</fullName>
    </recommendedName>
</protein>
<dbReference type="EMBL" id="BEXD01001224">
    <property type="protein sequence ID" value="GBB93021.1"/>
    <property type="molecule type" value="Genomic_DNA"/>
</dbReference>
<evidence type="ECO:0000259" key="5">
    <source>
        <dbReference type="PROSITE" id="PS50011"/>
    </source>
</evidence>
<accession>A0A2Z6R7T6</accession>
<dbReference type="STRING" id="94130.A0A2Z6R7T6"/>
<keyword evidence="3" id="KW-0418">Kinase</keyword>
<dbReference type="PROSITE" id="PS50011">
    <property type="entry name" value="PROTEIN_KINASE_DOM"/>
    <property type="match status" value="1"/>
</dbReference>
<evidence type="ECO:0000313" key="6">
    <source>
        <dbReference type="EMBL" id="GBB93021.1"/>
    </source>
</evidence>
<evidence type="ECO:0000256" key="4">
    <source>
        <dbReference type="ARBA" id="ARBA00022840"/>
    </source>
</evidence>
<keyword evidence="7" id="KW-1185">Reference proteome</keyword>
<dbReference type="Pfam" id="PF07714">
    <property type="entry name" value="PK_Tyr_Ser-Thr"/>
    <property type="match status" value="1"/>
</dbReference>
<gene>
    <name evidence="6" type="ORF">RclHR1_00210017</name>
</gene>
<dbReference type="Gene3D" id="1.10.510.10">
    <property type="entry name" value="Transferase(Phosphotransferase) domain 1"/>
    <property type="match status" value="2"/>
</dbReference>
<dbReference type="Proteomes" id="UP000247702">
    <property type="component" value="Unassembled WGS sequence"/>
</dbReference>